<evidence type="ECO:0000259" key="5">
    <source>
        <dbReference type="PROSITE" id="PS50853"/>
    </source>
</evidence>
<feature type="signal peptide" evidence="4">
    <location>
        <begin position="1"/>
        <end position="29"/>
    </location>
</feature>
<feature type="chain" id="PRO_5015710895" description="Fibronectin type-III domain-containing protein" evidence="4">
    <location>
        <begin position="30"/>
        <end position="491"/>
    </location>
</feature>
<feature type="domain" description="Fibronectin type-III" evidence="5">
    <location>
        <begin position="221"/>
        <end position="307"/>
    </location>
</feature>
<dbReference type="AlphaFoldDB" id="A0A2T0JZ99"/>
<dbReference type="GO" id="GO:0016798">
    <property type="term" value="F:hydrolase activity, acting on glycosyl bonds"/>
    <property type="evidence" value="ECO:0007669"/>
    <property type="project" value="UniProtKB-KW"/>
</dbReference>
<reference evidence="6 7" key="1">
    <citation type="submission" date="2018-03" db="EMBL/GenBank/DDBJ databases">
        <title>Genomic Encyclopedia of Archaeal and Bacterial Type Strains, Phase II (KMG-II): from individual species to whole genera.</title>
        <authorList>
            <person name="Goeker M."/>
        </authorList>
    </citation>
    <scope>NUCLEOTIDE SEQUENCE [LARGE SCALE GENOMIC DNA]</scope>
    <source>
        <strain evidence="6 7">DSM 43146</strain>
    </source>
</reference>
<evidence type="ECO:0000256" key="2">
    <source>
        <dbReference type="ARBA" id="ARBA00023326"/>
    </source>
</evidence>
<name>A0A2T0JZ99_9ACTN</name>
<evidence type="ECO:0000256" key="4">
    <source>
        <dbReference type="SAM" id="SignalP"/>
    </source>
</evidence>
<evidence type="ECO:0000313" key="6">
    <source>
        <dbReference type="EMBL" id="PRX14683.1"/>
    </source>
</evidence>
<protein>
    <recommendedName>
        <fullName evidence="5">Fibronectin type-III domain-containing protein</fullName>
    </recommendedName>
</protein>
<dbReference type="SUPFAM" id="SSF49265">
    <property type="entry name" value="Fibronectin type III"/>
    <property type="match status" value="1"/>
</dbReference>
<dbReference type="InterPro" id="IPR036116">
    <property type="entry name" value="FN3_sf"/>
</dbReference>
<evidence type="ECO:0000256" key="1">
    <source>
        <dbReference type="ARBA" id="ARBA00023295"/>
    </source>
</evidence>
<comment type="caution">
    <text evidence="6">The sequence shown here is derived from an EMBL/GenBank/DDBJ whole genome shotgun (WGS) entry which is preliminary data.</text>
</comment>
<feature type="compositionally biased region" description="Polar residues" evidence="3">
    <location>
        <begin position="223"/>
        <end position="237"/>
    </location>
</feature>
<organism evidence="6 7">
    <name type="scientific">Actinoplanes italicus</name>
    <dbReference type="NCBI Taxonomy" id="113567"/>
    <lineage>
        <taxon>Bacteria</taxon>
        <taxon>Bacillati</taxon>
        <taxon>Actinomycetota</taxon>
        <taxon>Actinomycetes</taxon>
        <taxon>Micromonosporales</taxon>
        <taxon>Micromonosporaceae</taxon>
        <taxon>Actinoplanes</taxon>
    </lineage>
</organism>
<gene>
    <name evidence="6" type="ORF">CLV67_12367</name>
</gene>
<keyword evidence="1" id="KW-0326">Glycosidase</keyword>
<dbReference type="Pfam" id="PF00041">
    <property type="entry name" value="fn3"/>
    <property type="match status" value="1"/>
</dbReference>
<evidence type="ECO:0000313" key="7">
    <source>
        <dbReference type="Proteomes" id="UP000239415"/>
    </source>
</evidence>
<dbReference type="Proteomes" id="UP000239415">
    <property type="component" value="Unassembled WGS sequence"/>
</dbReference>
<keyword evidence="2" id="KW-0624">Polysaccharide degradation</keyword>
<accession>A0A2T0JZ99</accession>
<dbReference type="EMBL" id="PVMZ01000023">
    <property type="protein sequence ID" value="PRX14683.1"/>
    <property type="molecule type" value="Genomic_DNA"/>
</dbReference>
<keyword evidence="2" id="KW-0119">Carbohydrate metabolism</keyword>
<sequence length="491" mass="50112">MSPSISRRGAALLTIATTAVLTTAVPAHAAPSGPATPTGLWASTIGTGISLAWEQPRSGPPATSFRVYENDQVTARVSTTAAYLEVPFGSTHTYTVAAVDDRGRESVRTAPVTGRSWQYGYNPECMPASGVTITAADITATGFSLSWTRHPLGGDLELRVDGRSLGPISATGARVGGLTPATDHQVVLYRPNRCHTGPGGIVPVGSLTVTTGTGSATPPQPPTGLTVTGRSDSSVGLTWTAPPGPRPARYAVYDGATLAAVTGGTSVTVGRLHHATWHRFTVAALDAAGNESAHTAAVTTGTETCLSSPPRTATPVATALSASSVRLSWSLEAAATSYTVLDRDTAVATTRYPEIVLTGLASASQHVYRVVATLPQACGDTPRSRRTAVTTLDGPAARPAAPTGLAVTENVPGAWPSGAQLTLAWSAVAGGAGYRLYEGAQVVGETTGTSLTLPVGAATTHEYAVVTLDAAGLESTPSARVTVRATYMPPP</sequence>
<dbReference type="SMART" id="SM00060">
    <property type="entry name" value="FN3"/>
    <property type="match status" value="4"/>
</dbReference>
<evidence type="ECO:0000256" key="3">
    <source>
        <dbReference type="SAM" id="MobiDB-lite"/>
    </source>
</evidence>
<feature type="region of interest" description="Disordered" evidence="3">
    <location>
        <begin position="211"/>
        <end position="241"/>
    </location>
</feature>
<dbReference type="CDD" id="cd00063">
    <property type="entry name" value="FN3"/>
    <property type="match status" value="1"/>
</dbReference>
<dbReference type="PROSITE" id="PS50853">
    <property type="entry name" value="FN3"/>
    <property type="match status" value="1"/>
</dbReference>
<keyword evidence="7" id="KW-1185">Reference proteome</keyword>
<dbReference type="InterPro" id="IPR003961">
    <property type="entry name" value="FN3_dom"/>
</dbReference>
<dbReference type="GO" id="GO:0000272">
    <property type="term" value="P:polysaccharide catabolic process"/>
    <property type="evidence" value="ECO:0007669"/>
    <property type="project" value="UniProtKB-KW"/>
</dbReference>
<keyword evidence="4" id="KW-0732">Signal</keyword>
<dbReference type="OrthoDB" id="3344786at2"/>
<dbReference type="RefSeq" id="WP_106328400.1">
    <property type="nucleotide sequence ID" value="NZ_BOMO01000136.1"/>
</dbReference>
<dbReference type="InterPro" id="IPR013783">
    <property type="entry name" value="Ig-like_fold"/>
</dbReference>
<proteinExistence type="predicted"/>
<keyword evidence="1" id="KW-0378">Hydrolase</keyword>
<dbReference type="Gene3D" id="2.60.40.10">
    <property type="entry name" value="Immunoglobulins"/>
    <property type="match status" value="3"/>
</dbReference>